<proteinExistence type="predicted"/>
<evidence type="ECO:0000313" key="2">
    <source>
        <dbReference type="EMBL" id="KQB84170.1"/>
    </source>
</evidence>
<gene>
    <name evidence="2" type="ORF">Cocul_00967</name>
</gene>
<dbReference type="CDD" id="cd18722">
    <property type="entry name" value="PIN_NicB-like"/>
    <property type="match status" value="1"/>
</dbReference>
<dbReference type="PATRIC" id="fig|1544416.3.peg.971"/>
<reference evidence="2 3" key="1">
    <citation type="submission" date="2015-10" db="EMBL/GenBank/DDBJ databases">
        <title>Corynebacteirum lowii and Corynebacterium oculi species nova, derived from human clinical disease and and emended description of Corynebacterium mastiditis.</title>
        <authorList>
            <person name="Bernard K."/>
            <person name="Pacheco A.L."/>
            <person name="Mcdougall C."/>
            <person name="Burtx T."/>
            <person name="Weibe D."/>
            <person name="Tyler S."/>
            <person name="Olson A.B."/>
            <person name="Cnockaert M."/>
            <person name="Eguchi H."/>
            <person name="Kuwahara T."/>
            <person name="Nakayama-Imaohji H."/>
            <person name="Boudewijins M."/>
            <person name="Van Hoecke F."/>
            <person name="Bernier A.-M."/>
            <person name="Vandamme P."/>
        </authorList>
    </citation>
    <scope>NUCLEOTIDE SEQUENCE [LARGE SCALE GENOMIC DNA]</scope>
    <source>
        <strain evidence="2 3">NML 130210</strain>
    </source>
</reference>
<accession>A0A0N8VZK7</accession>
<sequence length="95" mass="10585">MKIGLDISALAESGLVNQIIMISGDSDFVPVAKHARRSGIDFVLDPMWADVAESLNEHIDGMWECVRKPPNNKDDPLHVDNMEGKSSYLPDEEDF</sequence>
<dbReference type="Gene3D" id="3.40.50.1010">
    <property type="entry name" value="5'-nuclease"/>
    <property type="match status" value="1"/>
</dbReference>
<keyword evidence="3" id="KW-1185">Reference proteome</keyword>
<evidence type="ECO:0000256" key="1">
    <source>
        <dbReference type="SAM" id="MobiDB-lite"/>
    </source>
</evidence>
<dbReference type="EMBL" id="LKST01000002">
    <property type="protein sequence ID" value="KQB84170.1"/>
    <property type="molecule type" value="Genomic_DNA"/>
</dbReference>
<feature type="region of interest" description="Disordered" evidence="1">
    <location>
        <begin position="70"/>
        <end position="95"/>
    </location>
</feature>
<evidence type="ECO:0008006" key="4">
    <source>
        <dbReference type="Google" id="ProtNLM"/>
    </source>
</evidence>
<name>A0A0N8VZK7_9CORY</name>
<organism evidence="2 3">
    <name type="scientific">Corynebacterium oculi</name>
    <dbReference type="NCBI Taxonomy" id="1544416"/>
    <lineage>
        <taxon>Bacteria</taxon>
        <taxon>Bacillati</taxon>
        <taxon>Actinomycetota</taxon>
        <taxon>Actinomycetes</taxon>
        <taxon>Mycobacteriales</taxon>
        <taxon>Corynebacteriaceae</taxon>
        <taxon>Corynebacterium</taxon>
    </lineage>
</organism>
<dbReference type="Proteomes" id="UP000050517">
    <property type="component" value="Unassembled WGS sequence"/>
</dbReference>
<feature type="compositionally biased region" description="Basic and acidic residues" evidence="1">
    <location>
        <begin position="70"/>
        <end position="83"/>
    </location>
</feature>
<evidence type="ECO:0000313" key="3">
    <source>
        <dbReference type="Proteomes" id="UP000050517"/>
    </source>
</evidence>
<comment type="caution">
    <text evidence="2">The sequence shown here is derived from an EMBL/GenBank/DDBJ whole genome shotgun (WGS) entry which is preliminary data.</text>
</comment>
<protein>
    <recommendedName>
        <fullName evidence="4">NYN domain protein</fullName>
    </recommendedName>
</protein>
<dbReference type="AlphaFoldDB" id="A0A0N8VZK7"/>